<dbReference type="GO" id="GO:0060090">
    <property type="term" value="F:molecular adaptor activity"/>
    <property type="evidence" value="ECO:0007669"/>
    <property type="project" value="TreeGrafter"/>
</dbReference>
<dbReference type="InterPro" id="IPR016024">
    <property type="entry name" value="ARM-type_fold"/>
</dbReference>
<reference evidence="2 3" key="1">
    <citation type="journal article" date="2012" name="Eukaryot. Cell">
        <title>Genome sequence of the fungus Glarea lozoyensis: the first genome sequence of a species from the Helotiaceae family.</title>
        <authorList>
            <person name="Youssar L."/>
            <person name="Gruening B.A."/>
            <person name="Erxleben A."/>
            <person name="Guenther S."/>
            <person name="Huettel W."/>
        </authorList>
    </citation>
    <scope>NUCLEOTIDE SEQUENCE [LARGE SCALE GENOMIC DNA]</scope>
    <source>
        <strain evidence="3">ATCC 74030 / MF5533</strain>
    </source>
</reference>
<dbReference type="Gene3D" id="1.25.10.10">
    <property type="entry name" value="Leucine-rich Repeat Variant"/>
    <property type="match status" value="3"/>
</dbReference>
<dbReference type="SUPFAM" id="SSF48371">
    <property type="entry name" value="ARM repeat"/>
    <property type="match status" value="1"/>
</dbReference>
<dbReference type="PANTHER" id="PTHR23346:SF19">
    <property type="entry name" value="PROTEASOME ADAPTER AND SCAFFOLD PROTEIN ECM29"/>
    <property type="match status" value="1"/>
</dbReference>
<dbReference type="HOGENOM" id="CLU_315222_0_0_1"/>
<dbReference type="EMBL" id="AGUE01000010">
    <property type="protein sequence ID" value="EHL03339.1"/>
    <property type="molecule type" value="Genomic_DNA"/>
</dbReference>
<dbReference type="GO" id="GO:0005737">
    <property type="term" value="C:cytoplasm"/>
    <property type="evidence" value="ECO:0007669"/>
    <property type="project" value="TreeGrafter"/>
</dbReference>
<dbReference type="GO" id="GO:0000502">
    <property type="term" value="C:proteasome complex"/>
    <property type="evidence" value="ECO:0007669"/>
    <property type="project" value="UniProtKB-KW"/>
</dbReference>
<keyword evidence="2" id="KW-0647">Proteasome</keyword>
<sequence length="927" mass="102300">MIESVEKVTRSLLVEIKSWSSAIGAELNKVSGAILAIGFLTSRIAFYGRSDSLNENMIQESVDTLLSVLADVRDGSTKEAVLNALGQMSASGILTTERIDKSSMTVDSLVGLLATESKKGNERAISALGRLSVVFEDESETLLSIFTTLYGLFELKQAEVHFTVGEALSTASACWQSEALILSLDVDADFKGRPGRSSAIESVITRLLRDCKTTKPSLKKASGIWLFSVISNNSRHDQVQSRLRECQSAFMGLLSARDDLVQETASRGLSLVYEQGDAVLRKQLVNDLMASFTGTTTQLKVDEETELFEPGALPTGDNKSVTSYKDIVSLADELGNPSLVYKFMALAQNAATWTTRAAFGRFGLSQMLTDESIVDAALIKKLYRYKFDPNPNVQRSMNDIWGALVKDTSKTIDLYFDDILAELLNSILAKEWRTRQASCAAIADLVSGREFEKYEKHLSEIWSKNFKVLDDIKLSVREAALSLSMSLTGILVRQVEQGASAKATSMLKEVLPFLLSEQGMESSAEEVRVFGTITVLKLIKSGGKALLPFVPDLVEKLIGLLSTLEGQGVEYLYFDAEDETRRQISADIIYSVSKFATDRFNAYASAFLPFVFFAKHDSDDHVKEQYEKTWSENVGGSRAVLLYSKEIIDLAILNLDSAKWTIKHTAALSIAEVVSSSGSEISLVNATELWPGLEKALSLKTFDGKEVVLEAFLKFVKGAKSLWQGNPAVALQMKKIAIREAKRNNDNYRPHSFDILGKYAELRTDIDMFTDVENTVLAIVEEAISEDKMDIDEDTKSGKKDDLLIANGLSALFRAVNVAFYERMKALFEGLSEQGARSSDSQYQLATEFFELLEIPSGSGTEVMRTKRGEAACSLARAVDEDIFGDVEEDRSLCKKAIRTYLIEGLRVERSPQVKATFEKAMKNLDG</sequence>
<protein>
    <submittedName>
        <fullName evidence="2">Putative proteasome component ECM29</fullName>
    </submittedName>
</protein>
<dbReference type="OrthoDB" id="16066at2759"/>
<dbReference type="GO" id="GO:0036503">
    <property type="term" value="P:ERAD pathway"/>
    <property type="evidence" value="ECO:0007669"/>
    <property type="project" value="TreeGrafter"/>
</dbReference>
<comment type="caution">
    <text evidence="2">The sequence shown here is derived from an EMBL/GenBank/DDBJ whole genome shotgun (WGS) entry which is preliminary data.</text>
</comment>
<dbReference type="InParanoid" id="H0EDU9"/>
<organism evidence="2 3">
    <name type="scientific">Glarea lozoyensis (strain ATCC 74030 / MF5533)</name>
    <dbReference type="NCBI Taxonomy" id="1104152"/>
    <lineage>
        <taxon>Eukaryota</taxon>
        <taxon>Fungi</taxon>
        <taxon>Dikarya</taxon>
        <taxon>Ascomycota</taxon>
        <taxon>Pezizomycotina</taxon>
        <taxon>Leotiomycetes</taxon>
        <taxon>Helotiales</taxon>
        <taxon>Helotiaceae</taxon>
        <taxon>Glarea</taxon>
    </lineage>
</organism>
<dbReference type="InterPro" id="IPR011989">
    <property type="entry name" value="ARM-like"/>
</dbReference>
<dbReference type="GO" id="GO:0005634">
    <property type="term" value="C:nucleus"/>
    <property type="evidence" value="ECO:0007669"/>
    <property type="project" value="TreeGrafter"/>
</dbReference>
<evidence type="ECO:0000256" key="1">
    <source>
        <dbReference type="ARBA" id="ARBA00022737"/>
    </source>
</evidence>
<dbReference type="Pfam" id="PF23731">
    <property type="entry name" value="ARM_ECM29_C"/>
    <property type="match status" value="1"/>
</dbReference>
<proteinExistence type="predicted"/>
<keyword evidence="3" id="KW-1185">Reference proteome</keyword>
<keyword evidence="1" id="KW-0677">Repeat</keyword>
<evidence type="ECO:0000313" key="2">
    <source>
        <dbReference type="EMBL" id="EHL03339.1"/>
    </source>
</evidence>
<gene>
    <name evidence="2" type="ORF">M7I_0558</name>
</gene>
<evidence type="ECO:0000313" key="3">
    <source>
        <dbReference type="Proteomes" id="UP000005446"/>
    </source>
</evidence>
<accession>H0EDU9</accession>
<name>H0EDU9_GLAL7</name>
<dbReference type="PANTHER" id="PTHR23346">
    <property type="entry name" value="TRANSLATIONAL ACTIVATOR GCN1-RELATED"/>
    <property type="match status" value="1"/>
</dbReference>
<dbReference type="AlphaFoldDB" id="H0EDU9"/>
<dbReference type="Proteomes" id="UP000005446">
    <property type="component" value="Unassembled WGS sequence"/>
</dbReference>